<evidence type="ECO:0000256" key="1">
    <source>
        <dbReference type="ARBA" id="ARBA00010638"/>
    </source>
</evidence>
<feature type="binding site" evidence="4">
    <location>
        <begin position="107"/>
        <end position="115"/>
    </location>
    <ligand>
        <name>ATP</name>
        <dbReference type="ChEBI" id="CHEBI:30616"/>
    </ligand>
</feature>
<dbReference type="Pfam" id="PF01812">
    <property type="entry name" value="5-FTHF_cyc-lig"/>
    <property type="match status" value="1"/>
</dbReference>
<feature type="binding site" evidence="4">
    <location>
        <begin position="3"/>
        <end position="7"/>
    </location>
    <ligand>
        <name>ATP</name>
        <dbReference type="ChEBI" id="CHEBI:30616"/>
    </ligand>
</feature>
<evidence type="ECO:0000313" key="5">
    <source>
        <dbReference type="EMBL" id="HIW03069.1"/>
    </source>
</evidence>
<dbReference type="PIRSF" id="PIRSF006806">
    <property type="entry name" value="FTHF_cligase"/>
    <property type="match status" value="1"/>
</dbReference>
<accession>A0A9D1Q0L7</accession>
<dbReference type="PANTHER" id="PTHR23407">
    <property type="entry name" value="ATPASE INHIBITOR/5-FORMYLTETRAHYDROFOLATE CYCLO-LIGASE"/>
    <property type="match status" value="1"/>
</dbReference>
<feature type="binding site" evidence="4">
    <location>
        <position position="50"/>
    </location>
    <ligand>
        <name>substrate</name>
    </ligand>
</feature>
<dbReference type="InterPro" id="IPR002698">
    <property type="entry name" value="FTHF_cligase"/>
</dbReference>
<feature type="binding site" evidence="4">
    <location>
        <position position="45"/>
    </location>
    <ligand>
        <name>substrate</name>
    </ligand>
</feature>
<dbReference type="Proteomes" id="UP000823990">
    <property type="component" value="Unassembled WGS sequence"/>
</dbReference>
<sequence length="160" mass="18041">MDKSEIRRSYKAIRREVKDRENKERAIAEKLLSVIGEANSVFCYESLPGEVSTADIIASISEHADVYVPIVEGSGMKLYSRSKDVYTDKPCDITVVPLIAFDKDLNRIGFGGGYYDRYLAAHKTLAIGIAFDEQECEKFAVEATDIRPDMIITPTRILRR</sequence>
<dbReference type="SUPFAM" id="SSF100950">
    <property type="entry name" value="NagB/RpiA/CoA transferase-like"/>
    <property type="match status" value="1"/>
</dbReference>
<dbReference type="PANTHER" id="PTHR23407:SF1">
    <property type="entry name" value="5-FORMYLTETRAHYDROFOLATE CYCLO-LIGASE"/>
    <property type="match status" value="1"/>
</dbReference>
<dbReference type="GO" id="GO:0005524">
    <property type="term" value="F:ATP binding"/>
    <property type="evidence" value="ECO:0007669"/>
    <property type="project" value="UniProtKB-KW"/>
</dbReference>
<dbReference type="Gene3D" id="3.40.50.10420">
    <property type="entry name" value="NagB/RpiA/CoA transferase-like"/>
    <property type="match status" value="1"/>
</dbReference>
<dbReference type="GO" id="GO:0009396">
    <property type="term" value="P:folic acid-containing compound biosynthetic process"/>
    <property type="evidence" value="ECO:0007669"/>
    <property type="project" value="TreeGrafter"/>
</dbReference>
<evidence type="ECO:0000313" key="6">
    <source>
        <dbReference type="Proteomes" id="UP000823990"/>
    </source>
</evidence>
<proteinExistence type="inferred from homology"/>
<comment type="caution">
    <text evidence="5">The sequence shown here is derived from an EMBL/GenBank/DDBJ whole genome shotgun (WGS) entry which is preliminary data.</text>
</comment>
<keyword evidence="2 4" id="KW-0547">Nucleotide-binding</keyword>
<name>A0A9D1Q0L7_9FIRM</name>
<reference evidence="5" key="2">
    <citation type="submission" date="2021-04" db="EMBL/GenBank/DDBJ databases">
        <authorList>
            <person name="Gilroy R."/>
        </authorList>
    </citation>
    <scope>NUCLEOTIDE SEQUENCE</scope>
    <source>
        <strain evidence="5">12435</strain>
    </source>
</reference>
<comment type="similarity">
    <text evidence="1">Belongs to the 5-formyltetrahydrofolate cyclo-ligase family.</text>
</comment>
<evidence type="ECO:0000256" key="3">
    <source>
        <dbReference type="ARBA" id="ARBA00022840"/>
    </source>
</evidence>
<dbReference type="GO" id="GO:0035999">
    <property type="term" value="P:tetrahydrofolate interconversion"/>
    <property type="evidence" value="ECO:0007669"/>
    <property type="project" value="TreeGrafter"/>
</dbReference>
<dbReference type="GO" id="GO:0030272">
    <property type="term" value="F:5-formyltetrahydrofolate cyclo-ligase activity"/>
    <property type="evidence" value="ECO:0007669"/>
    <property type="project" value="TreeGrafter"/>
</dbReference>
<dbReference type="EMBL" id="DXHS01000119">
    <property type="protein sequence ID" value="HIW03069.1"/>
    <property type="molecule type" value="Genomic_DNA"/>
</dbReference>
<evidence type="ECO:0000256" key="4">
    <source>
        <dbReference type="PIRSR" id="PIRSR006806-1"/>
    </source>
</evidence>
<dbReference type="AlphaFoldDB" id="A0A9D1Q0L7"/>
<organism evidence="5 6">
    <name type="scientific">Candidatus Protoclostridium stercorigallinarum</name>
    <dbReference type="NCBI Taxonomy" id="2838741"/>
    <lineage>
        <taxon>Bacteria</taxon>
        <taxon>Bacillati</taxon>
        <taxon>Bacillota</taxon>
        <taxon>Clostridia</taxon>
        <taxon>Candidatus Protoclostridium</taxon>
    </lineage>
</organism>
<evidence type="ECO:0000256" key="2">
    <source>
        <dbReference type="ARBA" id="ARBA00022741"/>
    </source>
</evidence>
<keyword evidence="3 4" id="KW-0067">ATP-binding</keyword>
<dbReference type="InterPro" id="IPR037171">
    <property type="entry name" value="NagB/RpiA_transferase-like"/>
</dbReference>
<reference evidence="5" key="1">
    <citation type="journal article" date="2021" name="PeerJ">
        <title>Extensive microbial diversity within the chicken gut microbiome revealed by metagenomics and culture.</title>
        <authorList>
            <person name="Gilroy R."/>
            <person name="Ravi A."/>
            <person name="Getino M."/>
            <person name="Pursley I."/>
            <person name="Horton D.L."/>
            <person name="Alikhan N.F."/>
            <person name="Baker D."/>
            <person name="Gharbi K."/>
            <person name="Hall N."/>
            <person name="Watson M."/>
            <person name="Adriaenssens E.M."/>
            <person name="Foster-Nyarko E."/>
            <person name="Jarju S."/>
            <person name="Secka A."/>
            <person name="Antonio M."/>
            <person name="Oren A."/>
            <person name="Chaudhuri R.R."/>
            <person name="La Ragione R."/>
            <person name="Hildebrand F."/>
            <person name="Pallen M.J."/>
        </authorList>
    </citation>
    <scope>NUCLEOTIDE SEQUENCE</scope>
    <source>
        <strain evidence="5">12435</strain>
    </source>
</reference>
<protein>
    <submittedName>
        <fullName evidence="5">5-formyltetrahydrofolate cyclo-ligase</fullName>
    </submittedName>
</protein>
<dbReference type="InterPro" id="IPR024185">
    <property type="entry name" value="FTHF_cligase-like_sf"/>
</dbReference>
<gene>
    <name evidence="5" type="ORF">H9892_06990</name>
</gene>